<protein>
    <recommendedName>
        <fullName evidence="1">DUF6957 domain-containing protein</fullName>
    </recommendedName>
</protein>
<evidence type="ECO:0000313" key="3">
    <source>
        <dbReference type="Proteomes" id="UP000025238"/>
    </source>
</evidence>
<dbReference type="KEGG" id="pstu:UIB01_17670"/>
<gene>
    <name evidence="2" type="ORF">UIB01_17670</name>
</gene>
<sequence length="134" mass="14984">MVDLKKVSHLLYAPGEVMPGIEMSLAEACARGSAAALFDEVPFCVVRDWIWIDLIMPDAIRETLLASGQQPAMVYAGRVLYDSARRFQEGDWVRTTQLIEFADGCIFRTRNTRYVLAGPGARKSAELTTVLRIF</sequence>
<evidence type="ECO:0000259" key="1">
    <source>
        <dbReference type="Pfam" id="PF22275"/>
    </source>
</evidence>
<name>A0A023WWK0_STUST</name>
<organism evidence="2 3">
    <name type="scientific">Stutzerimonas stutzeri</name>
    <name type="common">Pseudomonas stutzeri</name>
    <dbReference type="NCBI Taxonomy" id="316"/>
    <lineage>
        <taxon>Bacteria</taxon>
        <taxon>Pseudomonadati</taxon>
        <taxon>Pseudomonadota</taxon>
        <taxon>Gammaproteobacteria</taxon>
        <taxon>Pseudomonadales</taxon>
        <taxon>Pseudomonadaceae</taxon>
        <taxon>Stutzerimonas</taxon>
    </lineage>
</organism>
<reference evidence="2 3" key="1">
    <citation type="submission" date="2014-03" db="EMBL/GenBank/DDBJ databases">
        <title>Complete genome sequence of Pseudomonas stutzeri 19SMN4.</title>
        <authorList>
            <person name="Brunet-Galmes I."/>
            <person name="Nogales B."/>
            <person name="Busquets A."/>
            <person name="Pena A."/>
            <person name="Gomila M."/>
            <person name="Garcia-Valdes E."/>
            <person name="Lalucat J."/>
            <person name="Bennasar A."/>
            <person name="Bosch R."/>
        </authorList>
    </citation>
    <scope>NUCLEOTIDE SEQUENCE [LARGE SCALE GENOMIC DNA]</scope>
    <source>
        <strain evidence="2 3">19SMN4</strain>
    </source>
</reference>
<proteinExistence type="predicted"/>
<dbReference type="InterPro" id="IPR054232">
    <property type="entry name" value="DUF6957"/>
</dbReference>
<dbReference type="Proteomes" id="UP000025238">
    <property type="component" value="Chromosome"/>
</dbReference>
<dbReference type="Pfam" id="PF22275">
    <property type="entry name" value="DUF6957"/>
    <property type="match status" value="1"/>
</dbReference>
<dbReference type="AlphaFoldDB" id="A0A023WWK0"/>
<evidence type="ECO:0000313" key="2">
    <source>
        <dbReference type="EMBL" id="AHY44194.1"/>
    </source>
</evidence>
<dbReference type="EMBL" id="CP007509">
    <property type="protein sequence ID" value="AHY44194.1"/>
    <property type="molecule type" value="Genomic_DNA"/>
</dbReference>
<dbReference type="PATRIC" id="fig|316.97.peg.3532"/>
<feature type="domain" description="DUF6957" evidence="1">
    <location>
        <begin position="20"/>
        <end position="131"/>
    </location>
</feature>
<accession>A0A023WWK0</accession>